<name>A0A4V4HD31_DENBC</name>
<dbReference type="Proteomes" id="UP000297245">
    <property type="component" value="Unassembled WGS sequence"/>
</dbReference>
<keyword evidence="3" id="KW-1185">Reference proteome</keyword>
<dbReference type="EMBL" id="ML179537">
    <property type="protein sequence ID" value="THU85615.1"/>
    <property type="molecule type" value="Genomic_DNA"/>
</dbReference>
<organism evidence="2 3">
    <name type="scientific">Dendrothele bispora (strain CBS 962.96)</name>
    <dbReference type="NCBI Taxonomy" id="1314807"/>
    <lineage>
        <taxon>Eukaryota</taxon>
        <taxon>Fungi</taxon>
        <taxon>Dikarya</taxon>
        <taxon>Basidiomycota</taxon>
        <taxon>Agaricomycotina</taxon>
        <taxon>Agaricomycetes</taxon>
        <taxon>Agaricomycetidae</taxon>
        <taxon>Agaricales</taxon>
        <taxon>Agaricales incertae sedis</taxon>
        <taxon>Dendrothele</taxon>
    </lineage>
</organism>
<evidence type="ECO:0000256" key="1">
    <source>
        <dbReference type="SAM" id="MobiDB-lite"/>
    </source>
</evidence>
<gene>
    <name evidence="2" type="ORF">K435DRAFT_869084</name>
</gene>
<proteinExistence type="predicted"/>
<reference evidence="2 3" key="1">
    <citation type="journal article" date="2019" name="Nat. Ecol. Evol.">
        <title>Megaphylogeny resolves global patterns of mushroom evolution.</title>
        <authorList>
            <person name="Varga T."/>
            <person name="Krizsan K."/>
            <person name="Foldi C."/>
            <person name="Dima B."/>
            <person name="Sanchez-Garcia M."/>
            <person name="Sanchez-Ramirez S."/>
            <person name="Szollosi G.J."/>
            <person name="Szarkandi J.G."/>
            <person name="Papp V."/>
            <person name="Albert L."/>
            <person name="Andreopoulos W."/>
            <person name="Angelini C."/>
            <person name="Antonin V."/>
            <person name="Barry K.W."/>
            <person name="Bougher N.L."/>
            <person name="Buchanan P."/>
            <person name="Buyck B."/>
            <person name="Bense V."/>
            <person name="Catcheside P."/>
            <person name="Chovatia M."/>
            <person name="Cooper J."/>
            <person name="Damon W."/>
            <person name="Desjardin D."/>
            <person name="Finy P."/>
            <person name="Geml J."/>
            <person name="Haridas S."/>
            <person name="Hughes K."/>
            <person name="Justo A."/>
            <person name="Karasinski D."/>
            <person name="Kautmanova I."/>
            <person name="Kiss B."/>
            <person name="Kocsube S."/>
            <person name="Kotiranta H."/>
            <person name="LaButti K.M."/>
            <person name="Lechner B.E."/>
            <person name="Liimatainen K."/>
            <person name="Lipzen A."/>
            <person name="Lukacs Z."/>
            <person name="Mihaltcheva S."/>
            <person name="Morgado L.N."/>
            <person name="Niskanen T."/>
            <person name="Noordeloos M.E."/>
            <person name="Ohm R.A."/>
            <person name="Ortiz-Santana B."/>
            <person name="Ovrebo C."/>
            <person name="Racz N."/>
            <person name="Riley R."/>
            <person name="Savchenko A."/>
            <person name="Shiryaev A."/>
            <person name="Soop K."/>
            <person name="Spirin V."/>
            <person name="Szebenyi C."/>
            <person name="Tomsovsky M."/>
            <person name="Tulloss R.E."/>
            <person name="Uehling J."/>
            <person name="Grigoriev I.V."/>
            <person name="Vagvolgyi C."/>
            <person name="Papp T."/>
            <person name="Martin F.M."/>
            <person name="Miettinen O."/>
            <person name="Hibbett D.S."/>
            <person name="Nagy L.G."/>
        </authorList>
    </citation>
    <scope>NUCLEOTIDE SEQUENCE [LARGE SCALE GENOMIC DNA]</scope>
    <source>
        <strain evidence="2 3">CBS 962.96</strain>
    </source>
</reference>
<feature type="compositionally biased region" description="Basic and acidic residues" evidence="1">
    <location>
        <begin position="82"/>
        <end position="91"/>
    </location>
</feature>
<evidence type="ECO:0000313" key="3">
    <source>
        <dbReference type="Proteomes" id="UP000297245"/>
    </source>
</evidence>
<evidence type="ECO:0000313" key="2">
    <source>
        <dbReference type="EMBL" id="THU85615.1"/>
    </source>
</evidence>
<protein>
    <submittedName>
        <fullName evidence="2">Uncharacterized protein</fullName>
    </submittedName>
</protein>
<accession>A0A4V4HD31</accession>
<feature type="region of interest" description="Disordered" evidence="1">
    <location>
        <begin position="30"/>
        <end position="91"/>
    </location>
</feature>
<feature type="compositionally biased region" description="Polar residues" evidence="1">
    <location>
        <begin position="41"/>
        <end position="61"/>
    </location>
</feature>
<sequence length="91" mass="9690">MGQDDAKKETTRQKSEQDCAAGAIVCQNSMTAKPKKRKSQQKASSIVSLTSISTDNVSAAGSSVPEFDLPKIETLPVGPDSDSDKHQEKVP</sequence>
<dbReference type="AlphaFoldDB" id="A0A4V4HD31"/>